<dbReference type="InterPro" id="IPR006558">
    <property type="entry name" value="LamG-like"/>
</dbReference>
<comment type="caution">
    <text evidence="6">The sequence shown here is derived from an EMBL/GenBank/DDBJ whole genome shotgun (WGS) entry which is preliminary data.</text>
</comment>
<dbReference type="AlphaFoldDB" id="A0A5C6A2K1"/>
<dbReference type="Pfam" id="PF13385">
    <property type="entry name" value="Laminin_G_3"/>
    <property type="match status" value="1"/>
</dbReference>
<evidence type="ECO:0000256" key="4">
    <source>
        <dbReference type="SAM" id="Phobius"/>
    </source>
</evidence>
<keyword evidence="4" id="KW-0812">Transmembrane</keyword>
<keyword evidence="2" id="KW-1015">Disulfide bond</keyword>
<evidence type="ECO:0000256" key="2">
    <source>
        <dbReference type="ARBA" id="ARBA00023157"/>
    </source>
</evidence>
<feature type="compositionally biased region" description="Basic and acidic residues" evidence="3">
    <location>
        <begin position="94"/>
        <end position="105"/>
    </location>
</feature>
<evidence type="ECO:0000313" key="7">
    <source>
        <dbReference type="Proteomes" id="UP000317421"/>
    </source>
</evidence>
<sequence length="611" mass="65653">MTQQQKQADVTSIVLAAVAGDAPIEDLQRLERMLSEDPSLTPFVVNLMNQESWLAWQSAKASDGATRADILAEIAKAVGTDSRGAPFVTPPQVTEHRASSRRGEPTPHVISRLRIDWSVALAVALLVATGALLGATVARSGWMDNDDLVAVSEKGAVDASDQFVVRYVRGTACLWNPGIERGYPEPKREVEAGESLNLLQGIAELDFELPNGSAILKVEGPAGLVITQGHSATLSSGVFTVDTDPTIDEFRLQTPSGVLEFAGDCSAGVRIAGGEAELHVFEGRAQVTVPWSSGAGDSQLLDVVAGSSVALSTASDGRIRIDRGAASEASFAAKRSMESDSLKLPANYPDIVAQSNPLLYWRFEERRSDVVRDYSGNGLHGKVIGEVDWVQSDANNSLSLGGAFTGDAIGSYVKSAQPISDRLADGYTVELWFKSSHYHWGNVFSLLDCRPGSASYGGHGVALELGGARSNFTDLERPARIRFLHRDPPSADVAVGTSIFSESHYELRRWQHLAAVKTDSGLRLFVDGEQVASADELSPLASGLSLLLGQLDEHQFYRRFVGQIDELAVYARQLDASEIVRHFELVRPKIKTNGAKPSADSDLESSIESAI</sequence>
<organism evidence="6 7">
    <name type="scientific">Botrimarina colliarenosi</name>
    <dbReference type="NCBI Taxonomy" id="2528001"/>
    <lineage>
        <taxon>Bacteria</taxon>
        <taxon>Pseudomonadati</taxon>
        <taxon>Planctomycetota</taxon>
        <taxon>Planctomycetia</taxon>
        <taxon>Pirellulales</taxon>
        <taxon>Lacipirellulaceae</taxon>
        <taxon>Botrimarina</taxon>
    </lineage>
</organism>
<evidence type="ECO:0000256" key="1">
    <source>
        <dbReference type="ARBA" id="ARBA00022729"/>
    </source>
</evidence>
<dbReference type="SMART" id="SM00560">
    <property type="entry name" value="LamGL"/>
    <property type="match status" value="1"/>
</dbReference>
<feature type="region of interest" description="Disordered" evidence="3">
    <location>
        <begin position="85"/>
        <end position="105"/>
    </location>
</feature>
<keyword evidence="1" id="KW-0732">Signal</keyword>
<evidence type="ECO:0000259" key="5">
    <source>
        <dbReference type="SMART" id="SM00560"/>
    </source>
</evidence>
<dbReference type="Proteomes" id="UP000317421">
    <property type="component" value="Unassembled WGS sequence"/>
</dbReference>
<evidence type="ECO:0000256" key="3">
    <source>
        <dbReference type="SAM" id="MobiDB-lite"/>
    </source>
</evidence>
<protein>
    <recommendedName>
        <fullName evidence="5">LamG-like jellyroll fold domain-containing protein</fullName>
    </recommendedName>
</protein>
<name>A0A5C6A2K1_9BACT</name>
<dbReference type="InterPro" id="IPR013320">
    <property type="entry name" value="ConA-like_dom_sf"/>
</dbReference>
<feature type="transmembrane region" description="Helical" evidence="4">
    <location>
        <begin position="117"/>
        <end position="138"/>
    </location>
</feature>
<proteinExistence type="predicted"/>
<keyword evidence="4" id="KW-1133">Transmembrane helix</keyword>
<gene>
    <name evidence="6" type="ORF">Pla108_38360</name>
</gene>
<keyword evidence="4" id="KW-0472">Membrane</keyword>
<reference evidence="6 7" key="1">
    <citation type="submission" date="2019-02" db="EMBL/GenBank/DDBJ databases">
        <title>Deep-cultivation of Planctomycetes and their phenomic and genomic characterization uncovers novel biology.</title>
        <authorList>
            <person name="Wiegand S."/>
            <person name="Jogler M."/>
            <person name="Boedeker C."/>
            <person name="Pinto D."/>
            <person name="Vollmers J."/>
            <person name="Rivas-Marin E."/>
            <person name="Kohn T."/>
            <person name="Peeters S.H."/>
            <person name="Heuer A."/>
            <person name="Rast P."/>
            <person name="Oberbeckmann S."/>
            <person name="Bunk B."/>
            <person name="Jeske O."/>
            <person name="Meyerdierks A."/>
            <person name="Storesund J.E."/>
            <person name="Kallscheuer N."/>
            <person name="Luecker S."/>
            <person name="Lage O.M."/>
            <person name="Pohl T."/>
            <person name="Merkel B.J."/>
            <person name="Hornburger P."/>
            <person name="Mueller R.-W."/>
            <person name="Bruemmer F."/>
            <person name="Labrenz M."/>
            <person name="Spormann A.M."/>
            <person name="Op Den Camp H."/>
            <person name="Overmann J."/>
            <person name="Amann R."/>
            <person name="Jetten M.S.M."/>
            <person name="Mascher T."/>
            <person name="Medema M.H."/>
            <person name="Devos D.P."/>
            <person name="Kaster A.-K."/>
            <person name="Ovreas L."/>
            <person name="Rohde M."/>
            <person name="Galperin M.Y."/>
            <person name="Jogler C."/>
        </authorList>
    </citation>
    <scope>NUCLEOTIDE SEQUENCE [LARGE SCALE GENOMIC DNA]</scope>
    <source>
        <strain evidence="6 7">Pla108</strain>
    </source>
</reference>
<evidence type="ECO:0000313" key="6">
    <source>
        <dbReference type="EMBL" id="TWT94124.1"/>
    </source>
</evidence>
<feature type="domain" description="LamG-like jellyroll fold" evidence="5">
    <location>
        <begin position="425"/>
        <end position="577"/>
    </location>
</feature>
<dbReference type="Gene3D" id="2.60.120.200">
    <property type="match status" value="1"/>
</dbReference>
<accession>A0A5C6A2K1</accession>
<dbReference type="RefSeq" id="WP_146446512.1">
    <property type="nucleotide sequence ID" value="NZ_SJPR01000007.1"/>
</dbReference>
<keyword evidence="7" id="KW-1185">Reference proteome</keyword>
<dbReference type="EMBL" id="SJPR01000007">
    <property type="protein sequence ID" value="TWT94124.1"/>
    <property type="molecule type" value="Genomic_DNA"/>
</dbReference>
<dbReference type="SUPFAM" id="SSF49899">
    <property type="entry name" value="Concanavalin A-like lectins/glucanases"/>
    <property type="match status" value="1"/>
</dbReference>
<dbReference type="OrthoDB" id="292867at2"/>